<evidence type="ECO:0000313" key="6">
    <source>
        <dbReference type="Proteomes" id="UP001293718"/>
    </source>
</evidence>
<keyword evidence="6" id="KW-1185">Reference proteome</keyword>
<comment type="caution">
    <text evidence="5">The sequence shown here is derived from an EMBL/GenBank/DDBJ whole genome shotgun (WGS) entry which is preliminary data.</text>
</comment>
<evidence type="ECO:0000259" key="4">
    <source>
        <dbReference type="PROSITE" id="PS01124"/>
    </source>
</evidence>
<feature type="domain" description="HTH araC/xylS-type" evidence="4">
    <location>
        <begin position="214"/>
        <end position="315"/>
    </location>
</feature>
<dbReference type="PROSITE" id="PS01124">
    <property type="entry name" value="HTH_ARAC_FAMILY_2"/>
    <property type="match status" value="1"/>
</dbReference>
<protein>
    <submittedName>
        <fullName evidence="5">Helix-turn-helix domain-containing protein</fullName>
    </submittedName>
</protein>
<keyword evidence="3" id="KW-0804">Transcription</keyword>
<dbReference type="InterPro" id="IPR018060">
    <property type="entry name" value="HTH_AraC"/>
</dbReference>
<evidence type="ECO:0000256" key="1">
    <source>
        <dbReference type="ARBA" id="ARBA00023015"/>
    </source>
</evidence>
<evidence type="ECO:0000256" key="3">
    <source>
        <dbReference type="ARBA" id="ARBA00023163"/>
    </source>
</evidence>
<dbReference type="InterPro" id="IPR050204">
    <property type="entry name" value="AraC_XylS_family_regulators"/>
</dbReference>
<dbReference type="EMBL" id="JAXOJX010000007">
    <property type="protein sequence ID" value="MDZ5456292.1"/>
    <property type="molecule type" value="Genomic_DNA"/>
</dbReference>
<keyword evidence="2" id="KW-0238">DNA-binding</keyword>
<evidence type="ECO:0000313" key="5">
    <source>
        <dbReference type="EMBL" id="MDZ5456292.1"/>
    </source>
</evidence>
<dbReference type="PANTHER" id="PTHR46796:SF6">
    <property type="entry name" value="ARAC SUBFAMILY"/>
    <property type="match status" value="1"/>
</dbReference>
<dbReference type="SMART" id="SM00342">
    <property type="entry name" value="HTH_ARAC"/>
    <property type="match status" value="1"/>
</dbReference>
<dbReference type="Pfam" id="PF12833">
    <property type="entry name" value="HTH_18"/>
    <property type="match status" value="1"/>
</dbReference>
<dbReference type="Gene3D" id="1.10.10.60">
    <property type="entry name" value="Homeodomain-like"/>
    <property type="match status" value="1"/>
</dbReference>
<name>A0ABU5IBH0_9BURK</name>
<dbReference type="PANTHER" id="PTHR46796">
    <property type="entry name" value="HTH-TYPE TRANSCRIPTIONAL ACTIVATOR RHAS-RELATED"/>
    <property type="match status" value="1"/>
</dbReference>
<dbReference type="Proteomes" id="UP001293718">
    <property type="component" value="Unassembled WGS sequence"/>
</dbReference>
<organism evidence="5 6">
    <name type="scientific">Azohydromonas lata</name>
    <dbReference type="NCBI Taxonomy" id="45677"/>
    <lineage>
        <taxon>Bacteria</taxon>
        <taxon>Pseudomonadati</taxon>
        <taxon>Pseudomonadota</taxon>
        <taxon>Betaproteobacteria</taxon>
        <taxon>Burkholderiales</taxon>
        <taxon>Sphaerotilaceae</taxon>
        <taxon>Azohydromonas</taxon>
    </lineage>
</organism>
<dbReference type="InterPro" id="IPR020449">
    <property type="entry name" value="Tscrpt_reg_AraC-type_HTH"/>
</dbReference>
<dbReference type="PRINTS" id="PR00032">
    <property type="entry name" value="HTHARAC"/>
</dbReference>
<gene>
    <name evidence="5" type="ORF">SM757_06870</name>
</gene>
<dbReference type="RefSeq" id="WP_322464894.1">
    <property type="nucleotide sequence ID" value="NZ_JAXOJX010000007.1"/>
</dbReference>
<dbReference type="Pfam" id="PF14525">
    <property type="entry name" value="AraC_binding_2"/>
    <property type="match status" value="1"/>
</dbReference>
<sequence>MAHAHGFATLSLPPHQRVAGWTQAVSDRFVESDFKIAEPAGFDAAMLNRDLAALSLTRFCSSGHGSKRVTRSQRQAARGAEEFFLLNLQLAGRGAVRQAGRETWLAPGEFAIYDTRRPYELAYDADYRQVVLRIPRRELLARLGGCDGLVARAAPADTLPGRLLQPMLMALGEDLSATQAGTAEDLASALLDVVTAGLRELRGEAAPSSCPRFERVKLQALKRLHDPSLTLGDLAQAAGVSLRSLHQLFRTQGCTASRWIWQQRLAACERVLRDPAASHRMLTQVAFDHGFSDAAHFSRTFQQRYGCSPSEYRRRCGAAVQRGG</sequence>
<accession>A0ABU5IBH0</accession>
<dbReference type="SUPFAM" id="SSF46689">
    <property type="entry name" value="Homeodomain-like"/>
    <property type="match status" value="1"/>
</dbReference>
<proteinExistence type="predicted"/>
<evidence type="ECO:0000256" key="2">
    <source>
        <dbReference type="ARBA" id="ARBA00023125"/>
    </source>
</evidence>
<keyword evidence="1" id="KW-0805">Transcription regulation</keyword>
<dbReference type="InterPro" id="IPR035418">
    <property type="entry name" value="AraC-bd_2"/>
</dbReference>
<dbReference type="InterPro" id="IPR009057">
    <property type="entry name" value="Homeodomain-like_sf"/>
</dbReference>
<reference evidence="5 6" key="1">
    <citation type="submission" date="2023-11" db="EMBL/GenBank/DDBJ databases">
        <title>Draft genome of Azohydromonas lata strain H1 (DSM1123), a polyhydroxyalkanoate producer.</title>
        <authorList>
            <person name="Traversa D."/>
            <person name="D'Addabbo P."/>
            <person name="Pazzani C."/>
            <person name="Manzari C."/>
            <person name="Chiara M."/>
            <person name="Scrascia M."/>
        </authorList>
    </citation>
    <scope>NUCLEOTIDE SEQUENCE [LARGE SCALE GENOMIC DNA]</scope>
    <source>
        <strain evidence="5 6">H1</strain>
    </source>
</reference>